<protein>
    <recommendedName>
        <fullName evidence="2">GAF domain-containing protein</fullName>
    </recommendedName>
</protein>
<dbReference type="AlphaFoldDB" id="X0YD80"/>
<dbReference type="EMBL" id="BARS01055539">
    <property type="protein sequence ID" value="GAG46663.1"/>
    <property type="molecule type" value="Genomic_DNA"/>
</dbReference>
<proteinExistence type="predicted"/>
<feature type="non-terminal residue" evidence="3">
    <location>
        <position position="1"/>
    </location>
</feature>
<name>X0YD80_9ZZZZ</name>
<evidence type="ECO:0000313" key="3">
    <source>
        <dbReference type="EMBL" id="GAG46663.1"/>
    </source>
</evidence>
<dbReference type="Pfam" id="PF13185">
    <property type="entry name" value="GAF_2"/>
    <property type="match status" value="1"/>
</dbReference>
<evidence type="ECO:0000259" key="2">
    <source>
        <dbReference type="SMART" id="SM00065"/>
    </source>
</evidence>
<evidence type="ECO:0000256" key="1">
    <source>
        <dbReference type="SAM" id="Coils"/>
    </source>
</evidence>
<organism evidence="3">
    <name type="scientific">marine sediment metagenome</name>
    <dbReference type="NCBI Taxonomy" id="412755"/>
    <lineage>
        <taxon>unclassified sequences</taxon>
        <taxon>metagenomes</taxon>
        <taxon>ecological metagenomes</taxon>
    </lineage>
</organism>
<reference evidence="3" key="1">
    <citation type="journal article" date="2014" name="Front. Microbiol.">
        <title>High frequency of phylogenetically diverse reductive dehalogenase-homologous genes in deep subseafloor sedimentary metagenomes.</title>
        <authorList>
            <person name="Kawai M."/>
            <person name="Futagami T."/>
            <person name="Toyoda A."/>
            <person name="Takaki Y."/>
            <person name="Nishi S."/>
            <person name="Hori S."/>
            <person name="Arai W."/>
            <person name="Tsubouchi T."/>
            <person name="Morono Y."/>
            <person name="Uchiyama I."/>
            <person name="Ito T."/>
            <person name="Fujiyama A."/>
            <person name="Inagaki F."/>
            <person name="Takami H."/>
        </authorList>
    </citation>
    <scope>NUCLEOTIDE SEQUENCE</scope>
    <source>
        <strain evidence="3">Expedition CK06-06</strain>
    </source>
</reference>
<gene>
    <name evidence="3" type="ORF">S01H1_81987</name>
</gene>
<dbReference type="Gene3D" id="3.30.450.40">
    <property type="match status" value="1"/>
</dbReference>
<dbReference type="InterPro" id="IPR003018">
    <property type="entry name" value="GAF"/>
</dbReference>
<dbReference type="SMART" id="SM00065">
    <property type="entry name" value="GAF"/>
    <property type="match status" value="1"/>
</dbReference>
<keyword evidence="1" id="KW-0175">Coiled coil</keyword>
<comment type="caution">
    <text evidence="3">The sequence shown here is derived from an EMBL/GenBank/DDBJ whole genome shotgun (WGS) entry which is preliminary data.</text>
</comment>
<dbReference type="SUPFAM" id="SSF55781">
    <property type="entry name" value="GAF domain-like"/>
    <property type="match status" value="1"/>
</dbReference>
<feature type="non-terminal residue" evidence="3">
    <location>
        <position position="201"/>
    </location>
</feature>
<sequence length="201" mass="22147">TGALAQVVAVSWDESQARRLQQGLDAIDRAGRELVRLDAQRLAKMNMQQRLDLLEEKIVHFTENLLHSKCFSIRLLDRKTNKLELVIAGGGEDLSLDAELFASVEGSGISGYVAATGRSYICHDVSQDDRYLPGLKGAKSCLTVPLQMHDEVVGTFNVESDEVGAFGENHRQLAEIFARYVAMALNILDLLIVERYAASGQ</sequence>
<dbReference type="InterPro" id="IPR029016">
    <property type="entry name" value="GAF-like_dom_sf"/>
</dbReference>
<accession>X0YD80</accession>
<feature type="coiled-coil region" evidence="1">
    <location>
        <begin position="37"/>
        <end position="64"/>
    </location>
</feature>
<feature type="domain" description="GAF" evidence="2">
    <location>
        <begin position="50"/>
        <end position="195"/>
    </location>
</feature>